<dbReference type="RefSeq" id="WP_066185910.1">
    <property type="nucleotide sequence ID" value="NZ_LCUJ01000002.1"/>
</dbReference>
<evidence type="ECO:0000256" key="2">
    <source>
        <dbReference type="SAM" id="Phobius"/>
    </source>
</evidence>
<dbReference type="InterPro" id="IPR000045">
    <property type="entry name" value="Prepilin_IV_endopep_pep"/>
</dbReference>
<evidence type="ECO:0000313" key="5">
    <source>
        <dbReference type="Proteomes" id="UP000093281"/>
    </source>
</evidence>
<dbReference type="PANTHER" id="PTHR30487:SF0">
    <property type="entry name" value="PREPILIN LEADER PEPTIDASE_N-METHYLTRANSFERASE-RELATED"/>
    <property type="match status" value="1"/>
</dbReference>
<dbReference type="Gene3D" id="1.20.120.1220">
    <property type="match status" value="1"/>
</dbReference>
<feature type="transmembrane region" description="Helical" evidence="2">
    <location>
        <begin position="53"/>
        <end position="74"/>
    </location>
</feature>
<protein>
    <submittedName>
        <fullName evidence="4">Type IV leader peptidase family protein</fullName>
    </submittedName>
</protein>
<feature type="transmembrane region" description="Helical" evidence="2">
    <location>
        <begin position="95"/>
        <end position="127"/>
    </location>
</feature>
<dbReference type="EMBL" id="LCUJ01000002">
    <property type="protein sequence ID" value="OCL99938.1"/>
    <property type="molecule type" value="Genomic_DNA"/>
</dbReference>
<sequence>MENILLALFCINLLFLVVYDFKYKAVPDYLLLISIVLAFFITKQDLIEAFKSAFIISGAFVLLNFLATFYIQNIKSRIFKDENLKTQTALGEGDVVLLASFGIILGLTSTVILVFLAAIFAIFLYIYQVKRDGNREIPFIPPLALAFFITHFFDILTLFKDYI</sequence>
<dbReference type="GO" id="GO:0004190">
    <property type="term" value="F:aspartic-type endopeptidase activity"/>
    <property type="evidence" value="ECO:0007669"/>
    <property type="project" value="InterPro"/>
</dbReference>
<keyword evidence="2" id="KW-1133">Transmembrane helix</keyword>
<dbReference type="PATRIC" id="fig|544718.51.peg.968"/>
<comment type="caution">
    <text evidence="4">The sequence shown here is derived from an EMBL/GenBank/DDBJ whole genome shotgun (WGS) entry which is preliminary data.</text>
</comment>
<dbReference type="Proteomes" id="UP000093281">
    <property type="component" value="Unassembled WGS sequence"/>
</dbReference>
<comment type="similarity">
    <text evidence="1">Belongs to the peptidase A24 family.</text>
</comment>
<name>A0A1C0B8K2_9BACT</name>
<dbReference type="OrthoDB" id="9789291at2"/>
<dbReference type="AlphaFoldDB" id="A0A1C0B8K2"/>
<evidence type="ECO:0000256" key="1">
    <source>
        <dbReference type="ARBA" id="ARBA00005801"/>
    </source>
</evidence>
<dbReference type="GO" id="GO:0006465">
    <property type="term" value="P:signal peptide processing"/>
    <property type="evidence" value="ECO:0007669"/>
    <property type="project" value="TreeGrafter"/>
</dbReference>
<keyword evidence="2" id="KW-0812">Transmembrane</keyword>
<dbReference type="PANTHER" id="PTHR30487">
    <property type="entry name" value="TYPE 4 PREPILIN-LIKE PROTEINS LEADER PEPTIDE-PROCESSING ENZYME"/>
    <property type="match status" value="1"/>
</dbReference>
<gene>
    <name evidence="4" type="ORF">AAX29_00991</name>
</gene>
<proteinExistence type="inferred from homology"/>
<feature type="domain" description="Prepilin type IV endopeptidase peptidase" evidence="3">
    <location>
        <begin position="8"/>
        <end position="125"/>
    </location>
</feature>
<dbReference type="Pfam" id="PF01478">
    <property type="entry name" value="Peptidase_A24"/>
    <property type="match status" value="1"/>
</dbReference>
<keyword evidence="2" id="KW-0472">Membrane</keyword>
<dbReference type="InterPro" id="IPR050882">
    <property type="entry name" value="Prepilin_peptidase/N-MTase"/>
</dbReference>
<feature type="transmembrane region" description="Helical" evidence="2">
    <location>
        <begin position="29"/>
        <end position="47"/>
    </location>
</feature>
<accession>A0A1C0B8K2</accession>
<feature type="transmembrane region" description="Helical" evidence="2">
    <location>
        <begin position="6"/>
        <end position="22"/>
    </location>
</feature>
<dbReference type="GO" id="GO:0005886">
    <property type="term" value="C:plasma membrane"/>
    <property type="evidence" value="ECO:0007669"/>
    <property type="project" value="TreeGrafter"/>
</dbReference>
<evidence type="ECO:0000313" key="4">
    <source>
        <dbReference type="EMBL" id="OCL99938.1"/>
    </source>
</evidence>
<reference evidence="5" key="1">
    <citation type="submission" date="2015-05" db="EMBL/GenBank/DDBJ databases">
        <authorList>
            <person name="Rovetto F."/>
            <person name="Cocolin L."/>
            <person name="Illeghems K."/>
            <person name="Van Nieuwerburgh F."/>
            <person name="Houf K."/>
        </authorList>
    </citation>
    <scope>NUCLEOTIDE SEQUENCE [LARGE SCALE GENOMIC DNA]</scope>
    <source>
        <strain evidence="5">DU22</strain>
    </source>
</reference>
<dbReference type="STRING" id="544718.AAX25_00058"/>
<organism evidence="4 5">
    <name type="scientific">Aliarcobacter thereius</name>
    <dbReference type="NCBI Taxonomy" id="544718"/>
    <lineage>
        <taxon>Bacteria</taxon>
        <taxon>Pseudomonadati</taxon>
        <taxon>Campylobacterota</taxon>
        <taxon>Epsilonproteobacteria</taxon>
        <taxon>Campylobacterales</taxon>
        <taxon>Arcobacteraceae</taxon>
        <taxon>Aliarcobacter</taxon>
    </lineage>
</organism>
<feature type="transmembrane region" description="Helical" evidence="2">
    <location>
        <begin position="139"/>
        <end position="159"/>
    </location>
</feature>
<evidence type="ECO:0000259" key="3">
    <source>
        <dbReference type="Pfam" id="PF01478"/>
    </source>
</evidence>